<dbReference type="GO" id="GO:0004144">
    <property type="term" value="F:diacylglycerol O-acyltransferase activity"/>
    <property type="evidence" value="ECO:0007669"/>
    <property type="project" value="UniProtKB-EC"/>
</dbReference>
<gene>
    <name evidence="8" type="ORF">G5I_11841</name>
</gene>
<keyword evidence="5" id="KW-0256">Endoplasmic reticulum</keyword>
<dbReference type="GO" id="GO:0005789">
    <property type="term" value="C:endoplasmic reticulum membrane"/>
    <property type="evidence" value="ECO:0007669"/>
    <property type="project" value="UniProtKB-SubCell"/>
</dbReference>
<dbReference type="Proteomes" id="UP000007755">
    <property type="component" value="Unassembled WGS sequence"/>
</dbReference>
<protein>
    <recommendedName>
        <fullName evidence="3">diacylglycerol O-acyltransferase</fullName>
        <ecNumber evidence="3">2.3.1.20</ecNumber>
    </recommendedName>
</protein>
<comment type="pathway">
    <text evidence="2">Lipid metabolism.</text>
</comment>
<evidence type="ECO:0000313" key="8">
    <source>
        <dbReference type="EMBL" id="EGI60050.1"/>
    </source>
</evidence>
<evidence type="ECO:0000256" key="3">
    <source>
        <dbReference type="ARBA" id="ARBA00013244"/>
    </source>
</evidence>
<dbReference type="AlphaFoldDB" id="F4X0Q8"/>
<reference evidence="8" key="1">
    <citation type="submission" date="2011-02" db="EMBL/GenBank/DDBJ databases">
        <title>The genome of the leaf-cutting ant Acromyrmex echinatior suggests key adaptations to social evolution and fungus farming.</title>
        <authorList>
            <person name="Nygaard S."/>
            <person name="Zhang G."/>
        </authorList>
    </citation>
    <scope>NUCLEOTIDE SEQUENCE</scope>
</reference>
<evidence type="ECO:0000256" key="4">
    <source>
        <dbReference type="ARBA" id="ARBA00022679"/>
    </source>
</evidence>
<dbReference type="STRING" id="103372.F4X0Q8"/>
<evidence type="ECO:0000256" key="7">
    <source>
        <dbReference type="SAM" id="MobiDB-lite"/>
    </source>
</evidence>
<comment type="subcellular location">
    <subcellularLocation>
        <location evidence="1">Endoplasmic reticulum membrane</location>
        <topology evidence="1">Multi-pass membrane protein</topology>
    </subcellularLocation>
</comment>
<dbReference type="GO" id="GO:0019432">
    <property type="term" value="P:triglyceride biosynthetic process"/>
    <property type="evidence" value="ECO:0007669"/>
    <property type="project" value="TreeGrafter"/>
</dbReference>
<keyword evidence="4 8" id="KW-0808">Transferase</keyword>
<evidence type="ECO:0000256" key="5">
    <source>
        <dbReference type="ARBA" id="ARBA00022824"/>
    </source>
</evidence>
<dbReference type="InterPro" id="IPR014371">
    <property type="entry name" value="Oat_ACAT_DAG_ARE"/>
</dbReference>
<feature type="compositionally biased region" description="Low complexity" evidence="7">
    <location>
        <begin position="57"/>
        <end position="66"/>
    </location>
</feature>
<proteinExistence type="predicted"/>
<name>F4X0Q8_ACREC</name>
<evidence type="ECO:0000256" key="6">
    <source>
        <dbReference type="ARBA" id="ARBA00023315"/>
    </source>
</evidence>
<dbReference type="PANTHER" id="PTHR10408">
    <property type="entry name" value="STEROL O-ACYLTRANSFERASE"/>
    <property type="match status" value="1"/>
</dbReference>
<evidence type="ECO:0000256" key="1">
    <source>
        <dbReference type="ARBA" id="ARBA00004477"/>
    </source>
</evidence>
<sequence length="240" mass="27225">MGVDVVLDPRAVEDARQFTSLQNCVVKDRKQSYRLDCRTTSVVGRRHGRRSTSREQAATGTTPGIATPVSGTLSTSSIQSANDVSDFEHEMNDCGNSLVQYPDNLNFGDLYYYILAPTLCYELNFPRTQRIRKRFLIKRILEVVVGCQVVMSLFQQWMIPSVKNSLIPFSVRSRSDESGKAAWHARCSPIARFSFRRQDSRYLTNVVEAEFAEYQKPVTPSCIKVADMRSPAGRKFCFEL</sequence>
<dbReference type="EMBL" id="GL888498">
    <property type="protein sequence ID" value="EGI60050.1"/>
    <property type="molecule type" value="Genomic_DNA"/>
</dbReference>
<keyword evidence="9" id="KW-1185">Reference proteome</keyword>
<evidence type="ECO:0000313" key="9">
    <source>
        <dbReference type="Proteomes" id="UP000007755"/>
    </source>
</evidence>
<dbReference type="EC" id="2.3.1.20" evidence="3"/>
<dbReference type="PANTHER" id="PTHR10408:SF7">
    <property type="entry name" value="DIACYLGLYCEROL O-ACYLTRANSFERASE 1"/>
    <property type="match status" value="1"/>
</dbReference>
<accession>F4X0Q8</accession>
<dbReference type="OrthoDB" id="10039049at2759"/>
<evidence type="ECO:0000256" key="2">
    <source>
        <dbReference type="ARBA" id="ARBA00005189"/>
    </source>
</evidence>
<keyword evidence="6 8" id="KW-0012">Acyltransferase</keyword>
<organism evidence="9">
    <name type="scientific">Acromyrmex echinatior</name>
    <name type="common">Panamanian leafcutter ant</name>
    <name type="synonym">Acromyrmex octospinosus echinatior</name>
    <dbReference type="NCBI Taxonomy" id="103372"/>
    <lineage>
        <taxon>Eukaryota</taxon>
        <taxon>Metazoa</taxon>
        <taxon>Ecdysozoa</taxon>
        <taxon>Arthropoda</taxon>
        <taxon>Hexapoda</taxon>
        <taxon>Insecta</taxon>
        <taxon>Pterygota</taxon>
        <taxon>Neoptera</taxon>
        <taxon>Endopterygota</taxon>
        <taxon>Hymenoptera</taxon>
        <taxon>Apocrita</taxon>
        <taxon>Aculeata</taxon>
        <taxon>Formicoidea</taxon>
        <taxon>Formicidae</taxon>
        <taxon>Myrmicinae</taxon>
        <taxon>Acromyrmex</taxon>
    </lineage>
</organism>
<dbReference type="eggNOG" id="KOG0380">
    <property type="taxonomic scope" value="Eukaryota"/>
</dbReference>
<feature type="region of interest" description="Disordered" evidence="7">
    <location>
        <begin position="44"/>
        <end position="66"/>
    </location>
</feature>
<dbReference type="InParanoid" id="F4X0Q8"/>